<organism evidence="2 3">
    <name type="scientific">Sphaeroforma arctica JP610</name>
    <dbReference type="NCBI Taxonomy" id="667725"/>
    <lineage>
        <taxon>Eukaryota</taxon>
        <taxon>Ichthyosporea</taxon>
        <taxon>Ichthyophonida</taxon>
        <taxon>Sphaeroforma</taxon>
    </lineage>
</organism>
<accession>A0A0L0G3Z7</accession>
<dbReference type="RefSeq" id="XP_014157458.1">
    <property type="nucleotide sequence ID" value="XM_014301983.1"/>
</dbReference>
<evidence type="ECO:0000256" key="1">
    <source>
        <dbReference type="SAM" id="MobiDB-lite"/>
    </source>
</evidence>
<keyword evidence="3" id="KW-1185">Reference proteome</keyword>
<dbReference type="GeneID" id="25904707"/>
<evidence type="ECO:0000313" key="3">
    <source>
        <dbReference type="Proteomes" id="UP000054560"/>
    </source>
</evidence>
<gene>
    <name evidence="2" type="ORF">SARC_04203</name>
</gene>
<reference evidence="2 3" key="1">
    <citation type="submission" date="2011-02" db="EMBL/GenBank/DDBJ databases">
        <title>The Genome Sequence of Sphaeroforma arctica JP610.</title>
        <authorList>
            <consortium name="The Broad Institute Genome Sequencing Platform"/>
            <person name="Russ C."/>
            <person name="Cuomo C."/>
            <person name="Young S.K."/>
            <person name="Zeng Q."/>
            <person name="Gargeya S."/>
            <person name="Alvarado L."/>
            <person name="Berlin A."/>
            <person name="Chapman S.B."/>
            <person name="Chen Z."/>
            <person name="Freedman E."/>
            <person name="Gellesch M."/>
            <person name="Goldberg J."/>
            <person name="Griggs A."/>
            <person name="Gujja S."/>
            <person name="Heilman E."/>
            <person name="Heiman D."/>
            <person name="Howarth C."/>
            <person name="Mehta T."/>
            <person name="Neiman D."/>
            <person name="Pearson M."/>
            <person name="Roberts A."/>
            <person name="Saif S."/>
            <person name="Shea T."/>
            <person name="Shenoy N."/>
            <person name="Sisk P."/>
            <person name="Stolte C."/>
            <person name="Sykes S."/>
            <person name="White J."/>
            <person name="Yandava C."/>
            <person name="Burger G."/>
            <person name="Gray M.W."/>
            <person name="Holland P.W.H."/>
            <person name="King N."/>
            <person name="Lang F.B.F."/>
            <person name="Roger A.J."/>
            <person name="Ruiz-Trillo I."/>
            <person name="Haas B."/>
            <person name="Nusbaum C."/>
            <person name="Birren B."/>
        </authorList>
    </citation>
    <scope>NUCLEOTIDE SEQUENCE [LARGE SCALE GENOMIC DNA]</scope>
    <source>
        <strain evidence="2 3">JP610</strain>
    </source>
</reference>
<name>A0A0L0G3Z7_9EUKA</name>
<dbReference type="AlphaFoldDB" id="A0A0L0G3Z7"/>
<evidence type="ECO:0000313" key="2">
    <source>
        <dbReference type="EMBL" id="KNC83556.1"/>
    </source>
</evidence>
<dbReference type="Proteomes" id="UP000054560">
    <property type="component" value="Unassembled WGS sequence"/>
</dbReference>
<feature type="compositionally biased region" description="Low complexity" evidence="1">
    <location>
        <begin position="137"/>
        <end position="169"/>
    </location>
</feature>
<protein>
    <submittedName>
        <fullName evidence="2">Uncharacterized protein</fullName>
    </submittedName>
</protein>
<feature type="compositionally biased region" description="Basic and acidic residues" evidence="1">
    <location>
        <begin position="126"/>
        <end position="136"/>
    </location>
</feature>
<dbReference type="EMBL" id="KQ241825">
    <property type="protein sequence ID" value="KNC83556.1"/>
    <property type="molecule type" value="Genomic_DNA"/>
</dbReference>
<sequence length="169" mass="18565">MSTSLSSLGSWRIQNFERLPNTIDPVHEVDRSLDPGAFVVSNMDALDYLYVPNSYLSGFGLDRSGRSSSSSKNEYKITCAEKRKRNPDALEGRIPEDKECCQWSGKCGEFNKCTQSYCEISNSYNRPDDSDRHDGLDSSGHSGNSDNSGMPGMSGMSDSSDCSDSSARE</sequence>
<feature type="region of interest" description="Disordered" evidence="1">
    <location>
        <begin position="125"/>
        <end position="169"/>
    </location>
</feature>
<proteinExistence type="predicted"/>